<dbReference type="InterPro" id="IPR036097">
    <property type="entry name" value="HisK_dim/P_sf"/>
</dbReference>
<dbReference type="Gene3D" id="1.10.287.130">
    <property type="match status" value="1"/>
</dbReference>
<feature type="domain" description="PAC" evidence="4">
    <location>
        <begin position="1"/>
        <end position="30"/>
    </location>
</feature>
<feature type="compositionally biased region" description="Basic and acidic residues" evidence="3">
    <location>
        <begin position="19"/>
        <end position="33"/>
    </location>
</feature>
<evidence type="ECO:0000256" key="2">
    <source>
        <dbReference type="ARBA" id="ARBA00012438"/>
    </source>
</evidence>
<dbReference type="CDD" id="cd00082">
    <property type="entry name" value="HisKA"/>
    <property type="match status" value="1"/>
</dbReference>
<evidence type="ECO:0000313" key="6">
    <source>
        <dbReference type="Proteomes" id="UP000055019"/>
    </source>
</evidence>
<evidence type="ECO:0000313" key="5">
    <source>
        <dbReference type="EMBL" id="SAL85523.1"/>
    </source>
</evidence>
<dbReference type="Proteomes" id="UP000055019">
    <property type="component" value="Unassembled WGS sequence"/>
</dbReference>
<keyword evidence="6" id="KW-1185">Reference proteome</keyword>
<sequence length="88" mass="9563">MLEAAGDIYGWVGATSDNTESKEAEERLKDADRRKDKFLAMLAHELRNPGPDRGGSGAPAGAECTRWASAPDESNRRPSGRTYEPTGR</sequence>
<dbReference type="EC" id="2.7.13.3" evidence="2"/>
<proteinExistence type="predicted"/>
<dbReference type="PROSITE" id="PS50113">
    <property type="entry name" value="PAC"/>
    <property type="match status" value="1"/>
</dbReference>
<name>A0A158KXS2_9BURK</name>
<dbReference type="SUPFAM" id="SSF47384">
    <property type="entry name" value="Homodimeric domain of signal transducing histidine kinase"/>
    <property type="match status" value="1"/>
</dbReference>
<gene>
    <name evidence="5" type="ORF">AWB74_07336</name>
</gene>
<evidence type="ECO:0000256" key="3">
    <source>
        <dbReference type="SAM" id="MobiDB-lite"/>
    </source>
</evidence>
<dbReference type="InterPro" id="IPR000700">
    <property type="entry name" value="PAS-assoc_C"/>
</dbReference>
<dbReference type="EMBL" id="FCOM02000061">
    <property type="protein sequence ID" value="SAL85523.1"/>
    <property type="molecule type" value="Genomic_DNA"/>
</dbReference>
<comment type="catalytic activity">
    <reaction evidence="1">
        <text>ATP + protein L-histidine = ADP + protein N-phospho-L-histidine.</text>
        <dbReference type="EC" id="2.7.13.3"/>
    </reaction>
</comment>
<reference evidence="5" key="1">
    <citation type="submission" date="2016-01" db="EMBL/GenBank/DDBJ databases">
        <authorList>
            <person name="Peeters C."/>
        </authorList>
    </citation>
    <scope>NUCLEOTIDE SEQUENCE [LARGE SCALE GENOMIC DNA]</scope>
    <source>
        <strain evidence="5">LMG 29317</strain>
    </source>
</reference>
<evidence type="ECO:0000256" key="1">
    <source>
        <dbReference type="ARBA" id="ARBA00000085"/>
    </source>
</evidence>
<feature type="region of interest" description="Disordered" evidence="3">
    <location>
        <begin position="1"/>
        <end position="33"/>
    </location>
</feature>
<evidence type="ECO:0000259" key="4">
    <source>
        <dbReference type="PROSITE" id="PS50113"/>
    </source>
</evidence>
<accession>A0A158KXS2</accession>
<dbReference type="AlphaFoldDB" id="A0A158KXS2"/>
<feature type="region of interest" description="Disordered" evidence="3">
    <location>
        <begin position="45"/>
        <end position="88"/>
    </location>
</feature>
<organism evidence="5 6">
    <name type="scientific">Caballeronia arvi</name>
    <dbReference type="NCBI Taxonomy" id="1777135"/>
    <lineage>
        <taxon>Bacteria</taxon>
        <taxon>Pseudomonadati</taxon>
        <taxon>Pseudomonadota</taxon>
        <taxon>Betaproteobacteria</taxon>
        <taxon>Burkholderiales</taxon>
        <taxon>Burkholderiaceae</taxon>
        <taxon>Caballeronia</taxon>
    </lineage>
</organism>
<protein>
    <recommendedName>
        <fullName evidence="2">histidine kinase</fullName>
        <ecNumber evidence="2">2.7.13.3</ecNumber>
    </recommendedName>
</protein>
<comment type="caution">
    <text evidence="5">The sequence shown here is derived from an EMBL/GenBank/DDBJ whole genome shotgun (WGS) entry which is preliminary data.</text>
</comment>
<dbReference type="GO" id="GO:0000155">
    <property type="term" value="F:phosphorelay sensor kinase activity"/>
    <property type="evidence" value="ECO:0007669"/>
    <property type="project" value="InterPro"/>
</dbReference>
<dbReference type="InterPro" id="IPR003661">
    <property type="entry name" value="HisK_dim/P_dom"/>
</dbReference>